<dbReference type="InterPro" id="IPR050855">
    <property type="entry name" value="NDM-1-like"/>
</dbReference>
<dbReference type="Gene3D" id="3.60.15.10">
    <property type="entry name" value="Ribonuclease Z/Hydroxyacylglutathione hydrolase-like"/>
    <property type="match status" value="1"/>
</dbReference>
<dbReference type="AlphaFoldDB" id="A0A5B8CMY5"/>
<dbReference type="PANTHER" id="PTHR42951:SF17">
    <property type="entry name" value="METALLO-BETA-LACTAMASE DOMAIN-CONTAINING PROTEIN"/>
    <property type="match status" value="1"/>
</dbReference>
<evidence type="ECO:0000313" key="4">
    <source>
        <dbReference type="Proteomes" id="UP000311469"/>
    </source>
</evidence>
<dbReference type="InterPro" id="IPR036866">
    <property type="entry name" value="RibonucZ/Hydroxyglut_hydro"/>
</dbReference>
<dbReference type="PANTHER" id="PTHR42951">
    <property type="entry name" value="METALLO-BETA-LACTAMASE DOMAIN-CONTAINING"/>
    <property type="match status" value="1"/>
</dbReference>
<keyword evidence="1" id="KW-0732">Signal</keyword>
<feature type="signal peptide" evidence="1">
    <location>
        <begin position="1"/>
        <end position="18"/>
    </location>
</feature>
<dbReference type="Pfam" id="PF00753">
    <property type="entry name" value="Lactamase_B"/>
    <property type="match status" value="1"/>
</dbReference>
<dbReference type="NCBIfam" id="NF033105">
    <property type="entry name" value="bla_subclass_B3"/>
    <property type="match status" value="1"/>
</dbReference>
<dbReference type="InterPro" id="IPR001279">
    <property type="entry name" value="Metallo-B-lactamas"/>
</dbReference>
<reference evidence="3 4" key="1">
    <citation type="submission" date="2019-06" db="EMBL/GenBank/DDBJ databases">
        <title>Genome organization and adaptive potential of archetypical organophosphate degarding Sphingobium fuliginis ATCC 27551.</title>
        <authorList>
            <person name="Sarwar A."/>
            <person name="Parthasarathy S."/>
            <person name="Singh C."/>
            <person name="Siddavattam D."/>
        </authorList>
    </citation>
    <scope>NUCLEOTIDE SEQUENCE [LARGE SCALE GENOMIC DNA]</scope>
    <source>
        <strain evidence="3 4">ATCC 27551</strain>
    </source>
</reference>
<feature type="domain" description="Metallo-beta-lactamase" evidence="2">
    <location>
        <begin position="66"/>
        <end position="258"/>
    </location>
</feature>
<dbReference type="EMBL" id="CP041017">
    <property type="protein sequence ID" value="QDC40007.1"/>
    <property type="molecule type" value="Genomic_DNA"/>
</dbReference>
<evidence type="ECO:0000259" key="2">
    <source>
        <dbReference type="SMART" id="SM00849"/>
    </source>
</evidence>
<proteinExistence type="predicted"/>
<accession>A0A5B8CMY5</accession>
<feature type="chain" id="PRO_5023131538" evidence="1">
    <location>
        <begin position="19"/>
        <end position="298"/>
    </location>
</feature>
<dbReference type="RefSeq" id="WP_140043426.1">
    <property type="nucleotide sequence ID" value="NZ_CP041017.1"/>
</dbReference>
<organism evidence="3 4">
    <name type="scientific">Sphingobium fuliginis ATCC 27551</name>
    <dbReference type="NCBI Taxonomy" id="1208342"/>
    <lineage>
        <taxon>Bacteria</taxon>
        <taxon>Pseudomonadati</taxon>
        <taxon>Pseudomonadota</taxon>
        <taxon>Alphaproteobacteria</taxon>
        <taxon>Sphingomonadales</taxon>
        <taxon>Sphingomonadaceae</taxon>
        <taxon>Sphingobium</taxon>
    </lineage>
</organism>
<dbReference type="SMART" id="SM00849">
    <property type="entry name" value="Lactamase_B"/>
    <property type="match status" value="1"/>
</dbReference>
<evidence type="ECO:0000313" key="3">
    <source>
        <dbReference type="EMBL" id="QDC40007.1"/>
    </source>
</evidence>
<dbReference type="Proteomes" id="UP000311469">
    <property type="component" value="Chromosome cSF2"/>
</dbReference>
<name>A0A5B8CMY5_SPHSA</name>
<gene>
    <name evidence="3" type="primary">bla</name>
    <name evidence="3" type="ORF">FIL70_23085</name>
</gene>
<evidence type="ECO:0000256" key="1">
    <source>
        <dbReference type="SAM" id="SignalP"/>
    </source>
</evidence>
<dbReference type="SUPFAM" id="SSF56281">
    <property type="entry name" value="Metallo-hydrolase/oxidoreductase"/>
    <property type="match status" value="1"/>
</dbReference>
<dbReference type="KEGG" id="sufl:FIL70_23085"/>
<sequence>MIASMAMAASLAVSSASAAVRTEPHGPLPADDPLTRPMAVERAGEWLAPLPPERIFGSSYLVGFGGLSVVLIDTGAGLVLIDGALPQAAPMILRHVRKLGFDPKDIKFILSTEPHYDHAGGFAALARATGATVVASRRGAEGLRAGALAKDDPQFDYGGTWPAVSRLRIMDDGEVLRLGRISIKAHATPGHTMGSMTWSWNACEGRACKEIVFASSLNPVSADDYRFTAPSSAAIVKGFAVSYRRMGMLKCDILIAAHPDNAGPGRYDGSPGACRRYAGRSRRLLATRLAREREEAVK</sequence>
<protein>
    <submittedName>
        <fullName evidence="3">Subclass B3 metallo-beta-lactamase</fullName>
    </submittedName>
</protein>